<evidence type="ECO:0000256" key="1">
    <source>
        <dbReference type="ARBA" id="ARBA00022679"/>
    </source>
</evidence>
<dbReference type="GO" id="GO:0009103">
    <property type="term" value="P:lipopolysaccharide biosynthetic process"/>
    <property type="evidence" value="ECO:0007669"/>
    <property type="project" value="TreeGrafter"/>
</dbReference>
<keyword evidence="1 3" id="KW-0808">Transferase</keyword>
<dbReference type="CDD" id="cd03801">
    <property type="entry name" value="GT4_PimA-like"/>
    <property type="match status" value="1"/>
</dbReference>
<dbReference type="Proteomes" id="UP000199072">
    <property type="component" value="Unassembled WGS sequence"/>
</dbReference>
<accession>A0A1G6ZN50</accession>
<dbReference type="PANTHER" id="PTHR46401">
    <property type="entry name" value="GLYCOSYLTRANSFERASE WBBK-RELATED"/>
    <property type="match status" value="1"/>
</dbReference>
<feature type="domain" description="Glycosyltransferase subfamily 4-like N-terminal" evidence="2">
    <location>
        <begin position="59"/>
        <end position="154"/>
    </location>
</feature>
<dbReference type="AlphaFoldDB" id="A0A1G6ZN50"/>
<name>A0A1G6ZN50_9SPHI</name>
<evidence type="ECO:0000313" key="4">
    <source>
        <dbReference type="Proteomes" id="UP000199072"/>
    </source>
</evidence>
<dbReference type="PANTHER" id="PTHR46401:SF2">
    <property type="entry name" value="GLYCOSYLTRANSFERASE WBBK-RELATED"/>
    <property type="match status" value="1"/>
</dbReference>
<proteinExistence type="predicted"/>
<dbReference type="STRING" id="1391627.SAMN05216464_103415"/>
<dbReference type="Pfam" id="PF13692">
    <property type="entry name" value="Glyco_trans_1_4"/>
    <property type="match status" value="1"/>
</dbReference>
<evidence type="ECO:0000313" key="3">
    <source>
        <dbReference type="EMBL" id="SDE03637.1"/>
    </source>
</evidence>
<gene>
    <name evidence="3" type="ORF">SAMN05216464_103415</name>
</gene>
<dbReference type="EMBL" id="FNAI01000003">
    <property type="protein sequence ID" value="SDE03637.1"/>
    <property type="molecule type" value="Genomic_DNA"/>
</dbReference>
<dbReference type="GO" id="GO:0016757">
    <property type="term" value="F:glycosyltransferase activity"/>
    <property type="evidence" value="ECO:0007669"/>
    <property type="project" value="TreeGrafter"/>
</dbReference>
<keyword evidence="4" id="KW-1185">Reference proteome</keyword>
<protein>
    <submittedName>
        <fullName evidence="3">Glycosyltransferase involved in cell wall bisynthesis</fullName>
    </submittedName>
</protein>
<organism evidence="3 4">
    <name type="scientific">Mucilaginibacter pineti</name>
    <dbReference type="NCBI Taxonomy" id="1391627"/>
    <lineage>
        <taxon>Bacteria</taxon>
        <taxon>Pseudomonadati</taxon>
        <taxon>Bacteroidota</taxon>
        <taxon>Sphingobacteriia</taxon>
        <taxon>Sphingobacteriales</taxon>
        <taxon>Sphingobacteriaceae</taxon>
        <taxon>Mucilaginibacter</taxon>
    </lineage>
</organism>
<dbReference type="InterPro" id="IPR028098">
    <property type="entry name" value="Glyco_trans_4-like_N"/>
</dbReference>
<dbReference type="Gene3D" id="3.40.50.2000">
    <property type="entry name" value="Glycogen Phosphorylase B"/>
    <property type="match status" value="2"/>
</dbReference>
<sequence>MSSISGYDALYGHFTPDIEIESVFCNFKKMYPRGVGRLLEKSSRLVGGSGFYNAQSFESEIRLFLKARRKKHDIVHYCYGESYLGFGAILTSRLKLPLVVTHHQPVSWWAQNSALAHKYKNVNTVITLSEYDKNYFEDLVPGRVVCIPHGVDIDFYKPETSLKKESGPFKILFVGRYLRDTLTLSQAVKKLLSFPADIYFDIVYSDKAGYLPAEMRELSTLSKVKWHSEIGDQNLLALYRQADCCLIPLNDCTANNAILEAMACGVPVITTNLPAAHTYLDDTMSIMCRQKNSDDLVEAVLLLYNDISARVVMGERARKKAEQYFDWNIIASKTITLFNDCNE</sequence>
<dbReference type="Pfam" id="PF13439">
    <property type="entry name" value="Glyco_transf_4"/>
    <property type="match status" value="1"/>
</dbReference>
<evidence type="ECO:0000259" key="2">
    <source>
        <dbReference type="Pfam" id="PF13439"/>
    </source>
</evidence>
<dbReference type="SUPFAM" id="SSF53756">
    <property type="entry name" value="UDP-Glycosyltransferase/glycogen phosphorylase"/>
    <property type="match status" value="1"/>
</dbReference>
<reference evidence="3 4" key="1">
    <citation type="submission" date="2016-10" db="EMBL/GenBank/DDBJ databases">
        <authorList>
            <person name="de Groot N.N."/>
        </authorList>
    </citation>
    <scope>NUCLEOTIDE SEQUENCE [LARGE SCALE GENOMIC DNA]</scope>
    <source>
        <strain evidence="3 4">47C3B</strain>
    </source>
</reference>